<dbReference type="EnsemblMetazoa" id="XM_038210188.1">
    <property type="protein sequence ID" value="XP_038066116.1"/>
    <property type="gene ID" value="LOC119736165"/>
</dbReference>
<keyword evidence="1" id="KW-1015">Disulfide bond</keyword>
<accession>A0A914ARV8</accession>
<dbReference type="Gene3D" id="3.10.100.10">
    <property type="entry name" value="Mannose-Binding Protein A, subunit A"/>
    <property type="match status" value="1"/>
</dbReference>
<reference evidence="4" key="1">
    <citation type="submission" date="2022-11" db="UniProtKB">
        <authorList>
            <consortium name="EnsemblMetazoa"/>
        </authorList>
    </citation>
    <scope>IDENTIFICATION</scope>
</reference>
<dbReference type="PROSITE" id="PS51257">
    <property type="entry name" value="PROKAR_LIPOPROTEIN"/>
    <property type="match status" value="1"/>
</dbReference>
<dbReference type="InterPro" id="IPR050111">
    <property type="entry name" value="C-type_lectin/snaclec_domain"/>
</dbReference>
<dbReference type="InterPro" id="IPR001304">
    <property type="entry name" value="C-type_lectin-like"/>
</dbReference>
<dbReference type="SUPFAM" id="SSF56436">
    <property type="entry name" value="C-type lectin-like"/>
    <property type="match status" value="1"/>
</dbReference>
<keyword evidence="2" id="KW-0732">Signal</keyword>
<name>A0A914ARV8_PATMI</name>
<sequence length="162" mass="18011">MAFIRVVCFVLLVGLAAACQPRCPKCPPMWTFYNGNCYRYFGTGKTYDEAEKHCQQFTQVGQGHLTSIASADENNLLLALWKSARGTTSGGLWIGFNDLAEEGNYIWTDGSAASYTEWADNQPDNHSGNEHCVHMRQDGNNAWNDIGCGQSFSYLCKMTTTK</sequence>
<feature type="domain" description="C-type lectin" evidence="3">
    <location>
        <begin position="33"/>
        <end position="157"/>
    </location>
</feature>
<dbReference type="InterPro" id="IPR016187">
    <property type="entry name" value="CTDL_fold"/>
</dbReference>
<evidence type="ECO:0000256" key="2">
    <source>
        <dbReference type="SAM" id="SignalP"/>
    </source>
</evidence>
<evidence type="ECO:0000259" key="3">
    <source>
        <dbReference type="PROSITE" id="PS50041"/>
    </source>
</evidence>
<dbReference type="PANTHER" id="PTHR22803">
    <property type="entry name" value="MANNOSE, PHOSPHOLIPASE, LECTIN RECEPTOR RELATED"/>
    <property type="match status" value="1"/>
</dbReference>
<feature type="signal peptide" evidence="2">
    <location>
        <begin position="1"/>
        <end position="18"/>
    </location>
</feature>
<evidence type="ECO:0000313" key="5">
    <source>
        <dbReference type="Proteomes" id="UP000887568"/>
    </source>
</evidence>
<dbReference type="AlphaFoldDB" id="A0A914ARV8"/>
<dbReference type="GeneID" id="119736165"/>
<dbReference type="Pfam" id="PF00059">
    <property type="entry name" value="Lectin_C"/>
    <property type="match status" value="1"/>
</dbReference>
<protein>
    <recommendedName>
        <fullName evidence="3">C-type lectin domain-containing protein</fullName>
    </recommendedName>
</protein>
<feature type="chain" id="PRO_5037227687" description="C-type lectin domain-containing protein" evidence="2">
    <location>
        <begin position="19"/>
        <end position="162"/>
    </location>
</feature>
<dbReference type="RefSeq" id="XP_038066116.1">
    <property type="nucleotide sequence ID" value="XM_038210188.1"/>
</dbReference>
<dbReference type="SMART" id="SM00034">
    <property type="entry name" value="CLECT"/>
    <property type="match status" value="1"/>
</dbReference>
<organism evidence="4 5">
    <name type="scientific">Patiria miniata</name>
    <name type="common">Bat star</name>
    <name type="synonym">Asterina miniata</name>
    <dbReference type="NCBI Taxonomy" id="46514"/>
    <lineage>
        <taxon>Eukaryota</taxon>
        <taxon>Metazoa</taxon>
        <taxon>Echinodermata</taxon>
        <taxon>Eleutherozoa</taxon>
        <taxon>Asterozoa</taxon>
        <taxon>Asteroidea</taxon>
        <taxon>Valvatacea</taxon>
        <taxon>Valvatida</taxon>
        <taxon>Asterinidae</taxon>
        <taxon>Patiria</taxon>
    </lineage>
</organism>
<dbReference type="Proteomes" id="UP000887568">
    <property type="component" value="Unplaced"/>
</dbReference>
<proteinExistence type="predicted"/>
<dbReference type="OMA" id="DSSELTW"/>
<dbReference type="PROSITE" id="PS50041">
    <property type="entry name" value="C_TYPE_LECTIN_2"/>
    <property type="match status" value="1"/>
</dbReference>
<dbReference type="OrthoDB" id="441660at2759"/>
<evidence type="ECO:0000313" key="4">
    <source>
        <dbReference type="EnsemblMetazoa" id="XP_038066116.1"/>
    </source>
</evidence>
<keyword evidence="5" id="KW-1185">Reference proteome</keyword>
<dbReference type="InterPro" id="IPR016186">
    <property type="entry name" value="C-type_lectin-like/link_sf"/>
</dbReference>
<dbReference type="PROSITE" id="PS00615">
    <property type="entry name" value="C_TYPE_LECTIN_1"/>
    <property type="match status" value="1"/>
</dbReference>
<dbReference type="InterPro" id="IPR018378">
    <property type="entry name" value="C-type_lectin_CS"/>
</dbReference>
<evidence type="ECO:0000256" key="1">
    <source>
        <dbReference type="ARBA" id="ARBA00023157"/>
    </source>
</evidence>